<dbReference type="GeneID" id="34015360"/>
<dbReference type="AlphaFoldDB" id="A0A1Z3UA27"/>
<feature type="signal peptide" evidence="4">
    <location>
        <begin position="1"/>
        <end position="21"/>
    </location>
</feature>
<dbReference type="Gene3D" id="2.40.160.20">
    <property type="match status" value="1"/>
</dbReference>
<dbReference type="Proteomes" id="UP000197050">
    <property type="component" value="Chromosome"/>
</dbReference>
<feature type="domain" description="Outer membrane protein beta-barrel" evidence="5">
    <location>
        <begin position="8"/>
        <end position="284"/>
    </location>
</feature>
<name>A0A1Z3UA27_BREVE</name>
<evidence type="ECO:0000256" key="1">
    <source>
        <dbReference type="ARBA" id="ARBA00004370"/>
    </source>
</evidence>
<gene>
    <name evidence="6" type="ORF">CEP68_11655</name>
    <name evidence="7" type="ORF">NJD11_03845</name>
</gene>
<evidence type="ECO:0000256" key="3">
    <source>
        <dbReference type="ARBA" id="ARBA00023136"/>
    </source>
</evidence>
<keyword evidence="3" id="KW-0472">Membrane</keyword>
<dbReference type="PANTHER" id="PTHR34001">
    <property type="entry name" value="BLL7405 PROTEIN"/>
    <property type="match status" value="1"/>
</dbReference>
<evidence type="ECO:0000313" key="8">
    <source>
        <dbReference type="Proteomes" id="UP000197050"/>
    </source>
</evidence>
<evidence type="ECO:0000256" key="4">
    <source>
        <dbReference type="SAM" id="SignalP"/>
    </source>
</evidence>
<dbReference type="PANTHER" id="PTHR34001:SF3">
    <property type="entry name" value="BLL7405 PROTEIN"/>
    <property type="match status" value="1"/>
</dbReference>
<evidence type="ECO:0000256" key="2">
    <source>
        <dbReference type="ARBA" id="ARBA00022729"/>
    </source>
</evidence>
<reference evidence="6" key="2">
    <citation type="submission" date="2017-12" db="EMBL/GenBank/DDBJ databases">
        <title>FDA dAtabase for Regulatory Grade micrObial Sequences (FDA-ARGOS): Supporting development and validation of Infectious Disease Dx tests.</title>
        <authorList>
            <person name="Campos J."/>
            <person name="Goldberg B."/>
            <person name="Tallon L."/>
            <person name="Sadzewicz L."/>
            <person name="Sengamalay N."/>
            <person name="Ott S."/>
            <person name="Godinez A."/>
            <person name="Nagaraj S."/>
            <person name="Vavikolanu K."/>
            <person name="Vyas G."/>
            <person name="Nadendla S."/>
            <person name="Aluvathingal J."/>
            <person name="Geyer C."/>
            <person name="Nandy P."/>
            <person name="Hobson J."/>
            <person name="Sichtig H."/>
        </authorList>
    </citation>
    <scope>NUCLEOTIDE SEQUENCE</scope>
    <source>
        <strain evidence="6">FDAARGOS_289</strain>
    </source>
</reference>
<proteinExistence type="predicted"/>
<comment type="subcellular location">
    <subcellularLocation>
        <location evidence="1">Membrane</location>
    </subcellularLocation>
</comment>
<dbReference type="InterPro" id="IPR051692">
    <property type="entry name" value="OMP-like"/>
</dbReference>
<sequence>MIKTLASSVLALAMVSTPALAQSVAPDWSGPYIGIFGGYNQSNDDGDEILRFDRNLDGNYGDQVTTVPIAPATVGTNAFSPGFCGGMATSTVPTTGCRDDNDGVEAGVRAGYDMQFGNFVVGALAEYSVNNVQDSVTGFSTTPAFYTFTRELESTAAARLKLGYAYGPALIYGTGGYAYGKFENKFRTSNQANSFTETSEGDDGDGWQAGGGVEYALGRGLTVSGEYLYTSLDVDSPVIRVGNTGTTPATNPFILAPNTTGTDMVRGNGRFGTHMFRIGMNYRF</sequence>
<protein>
    <submittedName>
        <fullName evidence="7">Outer membrane beta-barrel protein</fullName>
    </submittedName>
    <submittedName>
        <fullName evidence="6">Porin family protein</fullName>
    </submittedName>
</protein>
<keyword evidence="9" id="KW-1185">Reference proteome</keyword>
<dbReference type="Proteomes" id="UP001272940">
    <property type="component" value="Unassembled WGS sequence"/>
</dbReference>
<dbReference type="GO" id="GO:0016020">
    <property type="term" value="C:membrane"/>
    <property type="evidence" value="ECO:0007669"/>
    <property type="project" value="UniProtKB-SubCell"/>
</dbReference>
<evidence type="ECO:0000313" key="6">
    <source>
        <dbReference type="EMBL" id="ASE40105.1"/>
    </source>
</evidence>
<evidence type="ECO:0000313" key="7">
    <source>
        <dbReference type="EMBL" id="MDX2334070.1"/>
    </source>
</evidence>
<reference evidence="7 9" key="4">
    <citation type="journal article" date="2023" name="FEMS Microbes">
        <title>Whole genomes of deep-sea sponge-associated bacteria exhibit high novel natural product potential.</title>
        <authorList>
            <person name="Hesketh-Best P.J."/>
            <person name="January G.G."/>
            <person name="Koch M.J."/>
            <person name="Warburton P.J."/>
            <person name="Howell K.L."/>
            <person name="Upton M."/>
        </authorList>
    </citation>
    <scope>NUCLEOTIDE SEQUENCE [LARGE SCALE GENOMIC DNA]</scope>
    <source>
        <strain evidence="7 9">PC206-O</strain>
    </source>
</reference>
<organism evidence="6 8">
    <name type="scientific">Brevundimonas vesicularis</name>
    <name type="common">Pseudomonas vesicularis</name>
    <dbReference type="NCBI Taxonomy" id="41276"/>
    <lineage>
        <taxon>Bacteria</taxon>
        <taxon>Pseudomonadati</taxon>
        <taxon>Pseudomonadota</taxon>
        <taxon>Alphaproteobacteria</taxon>
        <taxon>Caulobacterales</taxon>
        <taxon>Caulobacteraceae</taxon>
        <taxon>Brevundimonas</taxon>
    </lineage>
</organism>
<reference evidence="7" key="3">
    <citation type="submission" date="2022-06" db="EMBL/GenBank/DDBJ databases">
        <authorList>
            <person name="Hesketh-Best P.J."/>
            <person name="Koch M.J."/>
        </authorList>
    </citation>
    <scope>NUCLEOTIDE SEQUENCE</scope>
    <source>
        <strain evidence="7">PC206-O</strain>
    </source>
</reference>
<dbReference type="Pfam" id="PF13505">
    <property type="entry name" value="OMP_b-brl"/>
    <property type="match status" value="1"/>
</dbReference>
<dbReference type="EMBL" id="JAMYEC010000002">
    <property type="protein sequence ID" value="MDX2334070.1"/>
    <property type="molecule type" value="Genomic_DNA"/>
</dbReference>
<dbReference type="InterPro" id="IPR036709">
    <property type="entry name" value="Autotransporte_beta_dom_sf"/>
</dbReference>
<reference evidence="8" key="1">
    <citation type="submission" date="2017-06" db="EMBL/GenBank/DDBJ databases">
        <title>FDA dAtabase for Regulatory Grade micrObial Sequences (FDA-ARGOS): Supporting development and validation of Infectious Disease Dx tests.</title>
        <authorList>
            <person name="Minogue T."/>
            <person name="Wolcott M."/>
            <person name="Wasieloski L."/>
            <person name="Aguilar W."/>
            <person name="Moore D."/>
            <person name="Tallon L."/>
            <person name="Sadzewicz L."/>
            <person name="Sengamalay N."/>
            <person name="Ott S."/>
            <person name="Godinez A."/>
            <person name="Nagaraj S."/>
            <person name="Nadendla S."/>
            <person name="Geyer C."/>
            <person name="Sichtig H."/>
        </authorList>
    </citation>
    <scope>NUCLEOTIDE SEQUENCE [LARGE SCALE GENOMIC DNA]</scope>
    <source>
        <strain evidence="8">FDAARGOS_289</strain>
    </source>
</reference>
<dbReference type="SUPFAM" id="SSF103515">
    <property type="entry name" value="Autotransporter"/>
    <property type="match status" value="1"/>
</dbReference>
<dbReference type="InterPro" id="IPR027385">
    <property type="entry name" value="Beta-barrel_OMP"/>
</dbReference>
<dbReference type="KEGG" id="bvc:CEP68_11655"/>
<keyword evidence="2 4" id="KW-0732">Signal</keyword>
<feature type="chain" id="PRO_5011276548" evidence="4">
    <location>
        <begin position="22"/>
        <end position="284"/>
    </location>
</feature>
<dbReference type="RefSeq" id="WP_066626931.1">
    <property type="nucleotide sequence ID" value="NZ_CP022048.2"/>
</dbReference>
<evidence type="ECO:0000259" key="5">
    <source>
        <dbReference type="Pfam" id="PF13505"/>
    </source>
</evidence>
<accession>A0A1Z3UA27</accession>
<evidence type="ECO:0000313" key="9">
    <source>
        <dbReference type="Proteomes" id="UP001272940"/>
    </source>
</evidence>
<dbReference type="EMBL" id="CP022048">
    <property type="protein sequence ID" value="ASE40105.1"/>
    <property type="molecule type" value="Genomic_DNA"/>
</dbReference>